<name>A0ABP5JVR0_9MICC</name>
<protein>
    <recommendedName>
        <fullName evidence="1">DUF6242 domain-containing protein</fullName>
    </recommendedName>
</protein>
<comment type="caution">
    <text evidence="2">The sequence shown here is derived from an EMBL/GenBank/DDBJ whole genome shotgun (WGS) entry which is preliminary data.</text>
</comment>
<evidence type="ECO:0000259" key="1">
    <source>
        <dbReference type="Pfam" id="PF25852"/>
    </source>
</evidence>
<accession>A0ABP5JVR0</accession>
<dbReference type="Proteomes" id="UP001500166">
    <property type="component" value="Unassembled WGS sequence"/>
</dbReference>
<dbReference type="InterPro" id="IPR054817">
    <property type="entry name" value="Glycosyl_F510_1955-like"/>
</dbReference>
<dbReference type="Gene3D" id="2.130.10.10">
    <property type="entry name" value="YVTN repeat-like/Quinoprotein amine dehydrogenase"/>
    <property type="match status" value="1"/>
</dbReference>
<dbReference type="PROSITE" id="PS51257">
    <property type="entry name" value="PROKAR_LIPOPROTEIN"/>
    <property type="match status" value="1"/>
</dbReference>
<sequence length="287" mass="29430">MTVVTRRTLFSVGLVAGTGWAVTACSSQSPQSESSSSSGRDGGTAITHVHTIVRDTATGVILLATHQGLFLLENKKLTQIGPTVDLMGFTSTGGGRYLASGHPGPGVELPEPLGLVESTNGGQTWSVLSRAGESDFHALTAGPDRILAFDGQLRTSTDGRTWETVAIPSDPMALAIAPSGRATLATTEEGLLRSTDDGATWTRADTPQLMSLVAWADDHTVVGSGPGGRLLISDDSGLTWTAAEEAFGEVTALGASMTGAGAVEILLVADSTVLGITDGGNTIEQLL</sequence>
<feature type="domain" description="DUF6242" evidence="1">
    <location>
        <begin position="118"/>
        <end position="205"/>
    </location>
</feature>
<dbReference type="InterPro" id="IPR015943">
    <property type="entry name" value="WD40/YVTN_repeat-like_dom_sf"/>
</dbReference>
<reference evidence="3" key="1">
    <citation type="journal article" date="2019" name="Int. J. Syst. Evol. Microbiol.">
        <title>The Global Catalogue of Microorganisms (GCM) 10K type strain sequencing project: providing services to taxonomists for standard genome sequencing and annotation.</title>
        <authorList>
            <consortium name="The Broad Institute Genomics Platform"/>
            <consortium name="The Broad Institute Genome Sequencing Center for Infectious Disease"/>
            <person name="Wu L."/>
            <person name="Ma J."/>
        </authorList>
    </citation>
    <scope>NUCLEOTIDE SEQUENCE [LARGE SCALE GENOMIC DNA]</scope>
    <source>
        <strain evidence="3">JCM 15914</strain>
    </source>
</reference>
<dbReference type="NCBIfam" id="NF045728">
    <property type="entry name" value="glycosyl_F510_1955"/>
    <property type="match status" value="1"/>
</dbReference>
<gene>
    <name evidence="2" type="ORF">GCM10009824_27310</name>
</gene>
<organism evidence="2 3">
    <name type="scientific">Kocuria atrinae</name>
    <dbReference type="NCBI Taxonomy" id="592377"/>
    <lineage>
        <taxon>Bacteria</taxon>
        <taxon>Bacillati</taxon>
        <taxon>Actinomycetota</taxon>
        <taxon>Actinomycetes</taxon>
        <taxon>Micrococcales</taxon>
        <taxon>Micrococcaceae</taxon>
        <taxon>Kocuria</taxon>
    </lineage>
</organism>
<proteinExistence type="predicted"/>
<dbReference type="Pfam" id="PF25852">
    <property type="entry name" value="DUF6242_C"/>
    <property type="match status" value="1"/>
</dbReference>
<evidence type="ECO:0000313" key="3">
    <source>
        <dbReference type="Proteomes" id="UP001500166"/>
    </source>
</evidence>
<dbReference type="CDD" id="cd15482">
    <property type="entry name" value="Sialidase_non-viral"/>
    <property type="match status" value="1"/>
</dbReference>
<dbReference type="RefSeq" id="WP_344225538.1">
    <property type="nucleotide sequence ID" value="NZ_BAAAQA010000034.1"/>
</dbReference>
<keyword evidence="3" id="KW-1185">Reference proteome</keyword>
<dbReference type="SUPFAM" id="SSF110296">
    <property type="entry name" value="Oligoxyloglucan reducing end-specific cellobiohydrolase"/>
    <property type="match status" value="1"/>
</dbReference>
<dbReference type="InterPro" id="IPR058667">
    <property type="entry name" value="DUF6242_C"/>
</dbReference>
<evidence type="ECO:0000313" key="2">
    <source>
        <dbReference type="EMBL" id="GAA2123419.1"/>
    </source>
</evidence>
<dbReference type="EMBL" id="BAAAQA010000034">
    <property type="protein sequence ID" value="GAA2123419.1"/>
    <property type="molecule type" value="Genomic_DNA"/>
</dbReference>